<keyword evidence="1" id="KW-0732">Signal</keyword>
<protein>
    <recommendedName>
        <fullName evidence="2">SCP domain-containing protein</fullName>
    </recommendedName>
</protein>
<evidence type="ECO:0000313" key="4">
    <source>
        <dbReference type="Proteomes" id="UP001176961"/>
    </source>
</evidence>
<feature type="signal peptide" evidence="1">
    <location>
        <begin position="1"/>
        <end position="17"/>
    </location>
</feature>
<proteinExistence type="predicted"/>
<dbReference type="Pfam" id="PF00188">
    <property type="entry name" value="CAP"/>
    <property type="match status" value="1"/>
</dbReference>
<sequence>MLWLLYIAAVHISASSASKEDDAYCPNGSVSETFVYQTLSLINNKRLILASGLQINGYVDHDNAKNLFTKLPPAKFLPEMTYDCALEQNATEALAPYSESDDQLQLVNGHFLYSLHSGCENWTDDFIRDIFAVDSDGFFSEIKSQFVIYMDEHGNSRVYVDLMRADVSRIGCSSKTSIKNKHEYCIYLCIINQKSIQKGDVIYETGNAKPECDPFIDDSSNESTATADSNPSGASYCANGILSTNDVYQVLSLINSKRTILANGLQMNGTYYFEGDRTTELPPAKNMHKMTYDCVLEQKAKKALTELECGDDSQAFKDPYVTHSNISTALWRKLFQVDWYGIASFNTTQSLDYYDWYDYERVTKNYGNLMRADASKVGCANMTCQNKEFLMYLCITDQGPINNGDELYEIRTDKSDIYTDDECGLPWTSSITSTTVFPNTSTSELQYTTESSQYTTASSQHTTASTKKMKNKTMRHKDNKDTLCHPAACEVKTGSESCKFSQSSV</sequence>
<evidence type="ECO:0000256" key="1">
    <source>
        <dbReference type="SAM" id="SignalP"/>
    </source>
</evidence>
<keyword evidence="4" id="KW-1185">Reference proteome</keyword>
<dbReference type="Gene3D" id="3.40.33.10">
    <property type="entry name" value="CAP"/>
    <property type="match status" value="2"/>
</dbReference>
<dbReference type="InterPro" id="IPR035940">
    <property type="entry name" value="CAP_sf"/>
</dbReference>
<evidence type="ECO:0000259" key="2">
    <source>
        <dbReference type="Pfam" id="PF00188"/>
    </source>
</evidence>
<dbReference type="AlphaFoldDB" id="A0AA36H0Q0"/>
<dbReference type="EMBL" id="CATQJL010000305">
    <property type="protein sequence ID" value="CAJ0601493.1"/>
    <property type="molecule type" value="Genomic_DNA"/>
</dbReference>
<reference evidence="3" key="1">
    <citation type="submission" date="2023-07" db="EMBL/GenBank/DDBJ databases">
        <authorList>
            <consortium name="CYATHOMIX"/>
        </authorList>
    </citation>
    <scope>NUCLEOTIDE SEQUENCE</scope>
    <source>
        <strain evidence="3">N/A</strain>
    </source>
</reference>
<name>A0AA36H0Q0_CYLNA</name>
<accession>A0AA36H0Q0</accession>
<dbReference type="SUPFAM" id="SSF55797">
    <property type="entry name" value="PR-1-like"/>
    <property type="match status" value="2"/>
</dbReference>
<feature type="chain" id="PRO_5041340711" description="SCP domain-containing protein" evidence="1">
    <location>
        <begin position="18"/>
        <end position="505"/>
    </location>
</feature>
<organism evidence="3 4">
    <name type="scientific">Cylicocyclus nassatus</name>
    <name type="common">Nematode worm</name>
    <dbReference type="NCBI Taxonomy" id="53992"/>
    <lineage>
        <taxon>Eukaryota</taxon>
        <taxon>Metazoa</taxon>
        <taxon>Ecdysozoa</taxon>
        <taxon>Nematoda</taxon>
        <taxon>Chromadorea</taxon>
        <taxon>Rhabditida</taxon>
        <taxon>Rhabditina</taxon>
        <taxon>Rhabditomorpha</taxon>
        <taxon>Strongyloidea</taxon>
        <taxon>Strongylidae</taxon>
        <taxon>Cylicocyclus</taxon>
    </lineage>
</organism>
<evidence type="ECO:0000313" key="3">
    <source>
        <dbReference type="EMBL" id="CAJ0601493.1"/>
    </source>
</evidence>
<dbReference type="InterPro" id="IPR014044">
    <property type="entry name" value="CAP_dom"/>
</dbReference>
<dbReference type="Proteomes" id="UP001176961">
    <property type="component" value="Unassembled WGS sequence"/>
</dbReference>
<feature type="domain" description="SCP" evidence="2">
    <location>
        <begin position="252"/>
        <end position="394"/>
    </location>
</feature>
<gene>
    <name evidence="3" type="ORF">CYNAS_LOCUS13476</name>
</gene>
<comment type="caution">
    <text evidence="3">The sequence shown here is derived from an EMBL/GenBank/DDBJ whole genome shotgun (WGS) entry which is preliminary data.</text>
</comment>